<proteinExistence type="inferred from homology"/>
<dbReference type="RefSeq" id="WP_283868305.1">
    <property type="nucleotide sequence ID" value="NZ_CP126101.1"/>
</dbReference>
<dbReference type="Pfam" id="PF03691">
    <property type="entry name" value="UPF0167"/>
    <property type="match status" value="1"/>
</dbReference>
<evidence type="ECO:0000313" key="2">
    <source>
        <dbReference type="EMBL" id="WHY49570.1"/>
    </source>
</evidence>
<sequence>MTTFILEEWHEQRKNFNPSDPASINQMHGFKEQVKLDEQTEGNVRILVEIYCLLRMYPEAYKLFTTVMDLENKKDRKKYGALKYYMDNPNYSRPLYPCKIREGETKTVIPKFKYLPYPLQSKIFKAQKIVTCDCCKEEVDVYYSGGIYAIERAEYLCPTCIHSGAAARKYDGSFQEDLINDENVVNANYTEEVMYRTPGYVSWQGNNWVAHCSDYCAFIGYVGWRELLERGITEQFENFTAFSTIELSESLVNDGHHQGYLFQCLECSHYVLYSDFS</sequence>
<dbReference type="InterPro" id="IPR005363">
    <property type="entry name" value="UPF0167"/>
</dbReference>
<organism evidence="2 3">
    <name type="scientific">Lysinibacillus pakistanensis</name>
    <dbReference type="NCBI Taxonomy" id="759811"/>
    <lineage>
        <taxon>Bacteria</taxon>
        <taxon>Bacillati</taxon>
        <taxon>Bacillota</taxon>
        <taxon>Bacilli</taxon>
        <taxon>Bacillales</taxon>
        <taxon>Bacillaceae</taxon>
        <taxon>Lysinibacillus</taxon>
    </lineage>
</organism>
<protein>
    <submittedName>
        <fullName evidence="2">CbrC family protein</fullName>
    </submittedName>
</protein>
<gene>
    <name evidence="2" type="ORF">QNH24_14610</name>
</gene>
<evidence type="ECO:0000313" key="3">
    <source>
        <dbReference type="Proteomes" id="UP001178322"/>
    </source>
</evidence>
<dbReference type="EMBL" id="CP126101">
    <property type="protein sequence ID" value="WHY49570.1"/>
    <property type="molecule type" value="Genomic_DNA"/>
</dbReference>
<accession>A0AAX3WSQ4</accession>
<dbReference type="AlphaFoldDB" id="A0AAX3WSQ4"/>
<evidence type="ECO:0000256" key="1">
    <source>
        <dbReference type="ARBA" id="ARBA00008525"/>
    </source>
</evidence>
<reference evidence="2" key="1">
    <citation type="submission" date="2023-05" db="EMBL/GenBank/DDBJ databases">
        <title>Comparative genomics of Bacillaceae isolates and their secondary metabolite potential.</title>
        <authorList>
            <person name="Song L."/>
            <person name="Nielsen L.J."/>
            <person name="Mohite O."/>
            <person name="Xu X."/>
            <person name="Weber T."/>
            <person name="Kovacs A.T."/>
        </authorList>
    </citation>
    <scope>NUCLEOTIDE SEQUENCE</scope>
    <source>
        <strain evidence="2">LY1</strain>
    </source>
</reference>
<comment type="similarity">
    <text evidence="1">Belongs to the UPF0167 family.</text>
</comment>
<name>A0AAX3WSQ4_9BACI</name>
<dbReference type="Proteomes" id="UP001178322">
    <property type="component" value="Chromosome"/>
</dbReference>